<sequence>MPDTNDCSLILSPCPLLPATPVATSRLTLSAVAHGQPLRCAGFPRCSKWRGNPLRTRRCLTNALAPPAAYLYQS</sequence>
<comment type="caution">
    <text evidence="1">The sequence shown here is derived from an EMBL/GenBank/DDBJ whole genome shotgun (WGS) entry which is preliminary data.</text>
</comment>
<dbReference type="Proteomes" id="UP000715781">
    <property type="component" value="Unassembled WGS sequence"/>
</dbReference>
<gene>
    <name evidence="1" type="ORF">KME32_27635</name>
</gene>
<reference evidence="1" key="1">
    <citation type="submission" date="2021-05" db="EMBL/GenBank/DDBJ databases">
        <authorList>
            <person name="Pietrasiak N."/>
            <person name="Ward R."/>
            <person name="Stajich J.E."/>
            <person name="Kurbessoian T."/>
        </authorList>
    </citation>
    <scope>NUCLEOTIDE SEQUENCE</scope>
    <source>
        <strain evidence="1">JT2-VF2</strain>
    </source>
</reference>
<protein>
    <submittedName>
        <fullName evidence="1">Uncharacterized protein</fullName>
    </submittedName>
</protein>
<evidence type="ECO:0000313" key="2">
    <source>
        <dbReference type="Proteomes" id="UP000715781"/>
    </source>
</evidence>
<dbReference type="EMBL" id="JAHHHN010000027">
    <property type="protein sequence ID" value="MBW4564828.1"/>
    <property type="molecule type" value="Genomic_DNA"/>
</dbReference>
<reference evidence="1" key="2">
    <citation type="journal article" date="2022" name="Microbiol. Resour. Announc.">
        <title>Metagenome Sequencing to Explore Phylogenomics of Terrestrial Cyanobacteria.</title>
        <authorList>
            <person name="Ward R.D."/>
            <person name="Stajich J.E."/>
            <person name="Johansen J.R."/>
            <person name="Huntemann M."/>
            <person name="Clum A."/>
            <person name="Foster B."/>
            <person name="Foster B."/>
            <person name="Roux S."/>
            <person name="Palaniappan K."/>
            <person name="Varghese N."/>
            <person name="Mukherjee S."/>
            <person name="Reddy T.B.K."/>
            <person name="Daum C."/>
            <person name="Copeland A."/>
            <person name="Chen I.A."/>
            <person name="Ivanova N.N."/>
            <person name="Kyrpides N.C."/>
            <person name="Shapiro N."/>
            <person name="Eloe-Fadrosh E.A."/>
            <person name="Pietrasiak N."/>
        </authorList>
    </citation>
    <scope>NUCLEOTIDE SEQUENCE</scope>
    <source>
        <strain evidence="1">JT2-VF2</strain>
    </source>
</reference>
<name>A0A951UIM8_9NOST</name>
<organism evidence="1 2">
    <name type="scientific">Mojavia pulchra JT2-VF2</name>
    <dbReference type="NCBI Taxonomy" id="287848"/>
    <lineage>
        <taxon>Bacteria</taxon>
        <taxon>Bacillati</taxon>
        <taxon>Cyanobacteriota</taxon>
        <taxon>Cyanophyceae</taxon>
        <taxon>Nostocales</taxon>
        <taxon>Nostocaceae</taxon>
    </lineage>
</organism>
<proteinExistence type="predicted"/>
<dbReference type="AlphaFoldDB" id="A0A951UIM8"/>
<evidence type="ECO:0000313" key="1">
    <source>
        <dbReference type="EMBL" id="MBW4564828.1"/>
    </source>
</evidence>
<accession>A0A951UIM8</accession>